<dbReference type="InterPro" id="IPR052925">
    <property type="entry name" value="Phage_Integrase-like_Recomb"/>
</dbReference>
<dbReference type="EMBL" id="AJIL01000154">
    <property type="protein sequence ID" value="KNE92760.1"/>
    <property type="molecule type" value="Genomic_DNA"/>
</dbReference>
<dbReference type="InterPro" id="IPR013762">
    <property type="entry name" value="Integrase-like_cat_sf"/>
</dbReference>
<gene>
    <name evidence="2" type="ORF">PSTG_13818</name>
</gene>
<evidence type="ECO:0000256" key="1">
    <source>
        <dbReference type="ARBA" id="ARBA00023172"/>
    </source>
</evidence>
<evidence type="ECO:0000313" key="3">
    <source>
        <dbReference type="Proteomes" id="UP000054564"/>
    </source>
</evidence>
<protein>
    <recommendedName>
        <fullName evidence="4">Tyr recombinase domain-containing protein</fullName>
    </recommendedName>
</protein>
<dbReference type="GO" id="GO:0015074">
    <property type="term" value="P:DNA integration"/>
    <property type="evidence" value="ECO:0007669"/>
    <property type="project" value="InterPro"/>
</dbReference>
<dbReference type="OrthoDB" id="2794913at2759"/>
<keyword evidence="1" id="KW-0233">DNA recombination</keyword>
<dbReference type="SUPFAM" id="SSF47823">
    <property type="entry name" value="lambda integrase-like, N-terminal domain"/>
    <property type="match status" value="1"/>
</dbReference>
<dbReference type="PANTHER" id="PTHR34605">
    <property type="entry name" value="PHAGE_INTEGRASE DOMAIN-CONTAINING PROTEIN"/>
    <property type="match status" value="1"/>
</dbReference>
<dbReference type="STRING" id="1165861.A0A0L0V0F0"/>
<organism evidence="2 3">
    <name type="scientific">Puccinia striiformis f. sp. tritici PST-78</name>
    <dbReference type="NCBI Taxonomy" id="1165861"/>
    <lineage>
        <taxon>Eukaryota</taxon>
        <taxon>Fungi</taxon>
        <taxon>Dikarya</taxon>
        <taxon>Basidiomycota</taxon>
        <taxon>Pucciniomycotina</taxon>
        <taxon>Pucciniomycetes</taxon>
        <taxon>Pucciniales</taxon>
        <taxon>Pucciniaceae</taxon>
        <taxon>Puccinia</taxon>
    </lineage>
</organism>
<evidence type="ECO:0000313" key="2">
    <source>
        <dbReference type="EMBL" id="KNE92760.1"/>
    </source>
</evidence>
<name>A0A0L0V0F0_9BASI</name>
<dbReference type="Proteomes" id="UP000054564">
    <property type="component" value="Unassembled WGS sequence"/>
</dbReference>
<dbReference type="SUPFAM" id="SSF56349">
    <property type="entry name" value="DNA breaking-rejoining enzymes"/>
    <property type="match status" value="1"/>
</dbReference>
<reference evidence="3" key="1">
    <citation type="submission" date="2014-03" db="EMBL/GenBank/DDBJ databases">
        <title>The Genome Sequence of Puccinia striiformis f. sp. tritici PST-78.</title>
        <authorList>
            <consortium name="The Broad Institute Genome Sequencing Platform"/>
            <person name="Cuomo C."/>
            <person name="Hulbert S."/>
            <person name="Chen X."/>
            <person name="Walker B."/>
            <person name="Young S.K."/>
            <person name="Zeng Q."/>
            <person name="Gargeya S."/>
            <person name="Fitzgerald M."/>
            <person name="Haas B."/>
            <person name="Abouelleil A."/>
            <person name="Alvarado L."/>
            <person name="Arachchi H.M."/>
            <person name="Berlin A.M."/>
            <person name="Chapman S.B."/>
            <person name="Goldberg J."/>
            <person name="Griggs A."/>
            <person name="Gujja S."/>
            <person name="Hansen M."/>
            <person name="Howarth C."/>
            <person name="Imamovic A."/>
            <person name="Larimer J."/>
            <person name="McCowan C."/>
            <person name="Montmayeur A."/>
            <person name="Murphy C."/>
            <person name="Neiman D."/>
            <person name="Pearson M."/>
            <person name="Priest M."/>
            <person name="Roberts A."/>
            <person name="Saif S."/>
            <person name="Shea T."/>
            <person name="Sisk P."/>
            <person name="Sykes S."/>
            <person name="Wortman J."/>
            <person name="Nusbaum C."/>
            <person name="Birren B."/>
        </authorList>
    </citation>
    <scope>NUCLEOTIDE SEQUENCE [LARGE SCALE GENOMIC DNA]</scope>
    <source>
        <strain evidence="3">race PST-78</strain>
    </source>
</reference>
<evidence type="ECO:0008006" key="4">
    <source>
        <dbReference type="Google" id="ProtNLM"/>
    </source>
</evidence>
<dbReference type="PANTHER" id="PTHR34605:SF3">
    <property type="entry name" value="P CELL-TYPE AGGLUTINATION PROTEIN MAP4-LIKE-RELATED"/>
    <property type="match status" value="1"/>
</dbReference>
<sequence>MDYGLWIMDYGLWIINSGPMSALPAPMSALSAPVPALSAPVPALPAHHQFSYLIPRVNLADQAFWSWLRPAPPLFHYKWRSRSIFPPFEMEELGRIKALLQDGTHPKKIILRDIHFLGGFKWNTLLSYNAGVKKYLKFATIKKKGNFFLPLSAEDVYDFCYWAGRVLNEPTEHDVSSSTLTKYIFGLQAWHLLHLKKYPDSSKQAVGILPRSSAHADAKLLAKPKKGAIHLSHLVLLAQTLANGNPFQKALFDLALVTFWGMARISELTYNTPRSPLRKTSSVLVSDLMFERVTNAVVATLAVRRAKTCIPGGIQFLALRSFPNMLCPVRALQRRLNEAKDQEASLFGYYDTDGTRIHLTKMVVCHALSAIWTANGCTGISGHSFRVGGVSFKNAIKTPIKDIRLLGRWTSDCYLLYLRQYSGKELEDALSLWDELNACWKRG</sequence>
<dbReference type="GO" id="GO:0003677">
    <property type="term" value="F:DNA binding"/>
    <property type="evidence" value="ECO:0007669"/>
    <property type="project" value="InterPro"/>
</dbReference>
<accession>A0A0L0V0F0</accession>
<keyword evidence="3" id="KW-1185">Reference proteome</keyword>
<proteinExistence type="predicted"/>
<dbReference type="GO" id="GO:0006310">
    <property type="term" value="P:DNA recombination"/>
    <property type="evidence" value="ECO:0007669"/>
    <property type="project" value="UniProtKB-KW"/>
</dbReference>
<dbReference type="AlphaFoldDB" id="A0A0L0V0F0"/>
<dbReference type="InterPro" id="IPR011010">
    <property type="entry name" value="DNA_brk_join_enz"/>
</dbReference>
<dbReference type="Gene3D" id="1.10.443.10">
    <property type="entry name" value="Intergrase catalytic core"/>
    <property type="match status" value="1"/>
</dbReference>
<comment type="caution">
    <text evidence="2">The sequence shown here is derived from an EMBL/GenBank/DDBJ whole genome shotgun (WGS) entry which is preliminary data.</text>
</comment>